<accession>A0ABN1TLL1</accession>
<evidence type="ECO:0000256" key="3">
    <source>
        <dbReference type="PROSITE-ProRule" id="PRU00473"/>
    </source>
</evidence>
<feature type="domain" description="Fibronectin type-III" evidence="5">
    <location>
        <begin position="416"/>
        <end position="502"/>
    </location>
</feature>
<evidence type="ECO:0000313" key="7">
    <source>
        <dbReference type="EMBL" id="GAA1092933.1"/>
    </source>
</evidence>
<evidence type="ECO:0000259" key="5">
    <source>
        <dbReference type="PROSITE" id="PS50853"/>
    </source>
</evidence>
<keyword evidence="1" id="KW-0378">Hydrolase</keyword>
<evidence type="ECO:0000259" key="6">
    <source>
        <dbReference type="PROSITE" id="PS51123"/>
    </source>
</evidence>
<dbReference type="Pfam" id="PF00691">
    <property type="entry name" value="OmpA"/>
    <property type="match status" value="1"/>
</dbReference>
<dbReference type="SUPFAM" id="SSF103088">
    <property type="entry name" value="OmpA-like"/>
    <property type="match status" value="1"/>
</dbReference>
<keyword evidence="1" id="KW-0326">Glycosidase</keyword>
<dbReference type="PROSITE" id="PS50853">
    <property type="entry name" value="FN3"/>
    <property type="match status" value="2"/>
</dbReference>
<keyword evidence="3" id="KW-0472">Membrane</keyword>
<name>A0ABN1TLL1_9ACTN</name>
<dbReference type="InterPro" id="IPR036116">
    <property type="entry name" value="FN3_sf"/>
</dbReference>
<evidence type="ECO:0000256" key="4">
    <source>
        <dbReference type="SAM" id="MobiDB-lite"/>
    </source>
</evidence>
<dbReference type="InterPro" id="IPR003961">
    <property type="entry name" value="FN3_dom"/>
</dbReference>
<dbReference type="Pfam" id="PF00041">
    <property type="entry name" value="fn3"/>
    <property type="match status" value="2"/>
</dbReference>
<organism evidence="7 8">
    <name type="scientific">Nocardioides dubius</name>
    <dbReference type="NCBI Taxonomy" id="317019"/>
    <lineage>
        <taxon>Bacteria</taxon>
        <taxon>Bacillati</taxon>
        <taxon>Actinomycetota</taxon>
        <taxon>Actinomycetes</taxon>
        <taxon>Propionibacteriales</taxon>
        <taxon>Nocardioidaceae</taxon>
        <taxon>Nocardioides</taxon>
    </lineage>
</organism>
<feature type="domain" description="OmpA-like" evidence="6">
    <location>
        <begin position="569"/>
        <end position="681"/>
    </location>
</feature>
<dbReference type="PANTHER" id="PTHR34720">
    <property type="entry name" value="MICROCYSTIN DEPENDENT PROTEIN"/>
    <property type="match status" value="1"/>
</dbReference>
<dbReference type="SMART" id="SM00060">
    <property type="entry name" value="FN3"/>
    <property type="match status" value="2"/>
</dbReference>
<protein>
    <recommendedName>
        <fullName evidence="9">OmpA family protein</fullName>
    </recommendedName>
</protein>
<dbReference type="InterPro" id="IPR006665">
    <property type="entry name" value="OmpA-like"/>
</dbReference>
<dbReference type="InterPro" id="IPR013783">
    <property type="entry name" value="Ig-like_fold"/>
</dbReference>
<feature type="domain" description="Fibronectin type-III" evidence="5">
    <location>
        <begin position="320"/>
        <end position="415"/>
    </location>
</feature>
<dbReference type="SUPFAM" id="SSF49265">
    <property type="entry name" value="Fibronectin type III"/>
    <property type="match status" value="1"/>
</dbReference>
<keyword evidence="2" id="KW-0119">Carbohydrate metabolism</keyword>
<dbReference type="PROSITE" id="PS51123">
    <property type="entry name" value="OMPA_2"/>
    <property type="match status" value="1"/>
</dbReference>
<sequence>MVLLPFSRPSRRGEQQSQAGRRPHVAAALAALLAGSAAVVVSAPSASAASSSCTDGTTPSPLSTVSCVTSGNYTLGVPSGTTDVDVEVVGGGGGAGYPARQHIGGNAAQVTGNLTLPAGTEYLYLIVGAGGGGNNNGLGYGGGGSGIFALDGNHNLIAKLAIAGAGGGGSYNGDGGNAGQAGTSENPGFAGAGAPAIGAVGGSGGVGNYNNGAAGASNNPGAATLAAGGAGGTYPSGSTGGSGGGGYGGGGGGAAGSQGILNVYTGGGGGGSSLASAYLSGAAIAIRPGTGGIQLPALVAGDGAGGSITMTFNGAPPVTVPGAPTGVSAVAGDGEATVSFTAPVEDGGAAITEYTVAASPGDVTKTCAASPCTVTGLTNGTAYTFTVVATNSVGDSVESAPSAAVTPVRPVTVPGAPTGVSAVAGDGEATVSFTAPVEDGGAAITEYTVAASPGDVTKTCAASPCTVTGLTNGTAHTFTVVATNSFGDSVESAPSAAVTPQSAPVVTPTPTPIPVNWFRDPLTRKQRAQLAPVPTRPERAKGPARRTKALHRTANGTLAVPAGKARGHQLAAGQGVQLTGLFRYDSARLTPSGRKKLVRLVGSLRNVRALTCEGHADYAGNDRREQTLSERRARTVCTVLKQKRPKLATKAIGYGQRRPAVIGGTVSQRDLNRRVVVLIRR</sequence>
<dbReference type="RefSeq" id="WP_343991046.1">
    <property type="nucleotide sequence ID" value="NZ_BAAALG010000002.1"/>
</dbReference>
<comment type="caution">
    <text evidence="7">The sequence shown here is derived from an EMBL/GenBank/DDBJ whole genome shotgun (WGS) entry which is preliminary data.</text>
</comment>
<evidence type="ECO:0000313" key="8">
    <source>
        <dbReference type="Proteomes" id="UP001501581"/>
    </source>
</evidence>
<dbReference type="PANTHER" id="PTHR34720:SF9">
    <property type="entry name" value="BLR4714 PROTEIN"/>
    <property type="match status" value="1"/>
</dbReference>
<dbReference type="Gene3D" id="3.30.1330.60">
    <property type="entry name" value="OmpA-like domain"/>
    <property type="match status" value="1"/>
</dbReference>
<dbReference type="EMBL" id="BAAALG010000002">
    <property type="protein sequence ID" value="GAA1092933.1"/>
    <property type="molecule type" value="Genomic_DNA"/>
</dbReference>
<evidence type="ECO:0000256" key="1">
    <source>
        <dbReference type="ARBA" id="ARBA00023295"/>
    </source>
</evidence>
<proteinExistence type="predicted"/>
<feature type="region of interest" description="Disordered" evidence="4">
    <location>
        <begin position="1"/>
        <end position="21"/>
    </location>
</feature>
<gene>
    <name evidence="7" type="ORF">GCM10009668_05180</name>
</gene>
<reference evidence="7 8" key="1">
    <citation type="journal article" date="2019" name="Int. J. Syst. Evol. Microbiol.">
        <title>The Global Catalogue of Microorganisms (GCM) 10K type strain sequencing project: providing services to taxonomists for standard genome sequencing and annotation.</title>
        <authorList>
            <consortium name="The Broad Institute Genomics Platform"/>
            <consortium name="The Broad Institute Genome Sequencing Center for Infectious Disease"/>
            <person name="Wu L."/>
            <person name="Ma J."/>
        </authorList>
    </citation>
    <scope>NUCLEOTIDE SEQUENCE [LARGE SCALE GENOMIC DNA]</scope>
    <source>
        <strain evidence="7 8">JCM 13008</strain>
    </source>
</reference>
<dbReference type="Proteomes" id="UP001501581">
    <property type="component" value="Unassembled WGS sequence"/>
</dbReference>
<evidence type="ECO:0008006" key="9">
    <source>
        <dbReference type="Google" id="ProtNLM"/>
    </source>
</evidence>
<dbReference type="CDD" id="cd00063">
    <property type="entry name" value="FN3"/>
    <property type="match status" value="2"/>
</dbReference>
<evidence type="ECO:0000256" key="2">
    <source>
        <dbReference type="ARBA" id="ARBA00023326"/>
    </source>
</evidence>
<dbReference type="CDD" id="cd07185">
    <property type="entry name" value="OmpA_C-like"/>
    <property type="match status" value="1"/>
</dbReference>
<dbReference type="InterPro" id="IPR036737">
    <property type="entry name" value="OmpA-like_sf"/>
</dbReference>
<keyword evidence="2" id="KW-0624">Polysaccharide degradation</keyword>
<keyword evidence="8" id="KW-1185">Reference proteome</keyword>
<dbReference type="Gene3D" id="2.60.40.10">
    <property type="entry name" value="Immunoglobulins"/>
    <property type="match status" value="2"/>
</dbReference>